<dbReference type="GO" id="GO:0080049">
    <property type="term" value="F:L-gulono-1,4-lactone dehydrogenase activity"/>
    <property type="evidence" value="ECO:0007669"/>
    <property type="project" value="TreeGrafter"/>
</dbReference>
<dbReference type="PROSITE" id="PS51387">
    <property type="entry name" value="FAD_PCMH"/>
    <property type="match status" value="1"/>
</dbReference>
<evidence type="ECO:0000313" key="3">
    <source>
        <dbReference type="EMBL" id="SOE65929.1"/>
    </source>
</evidence>
<dbReference type="PANTHER" id="PTHR43762:SF1">
    <property type="entry name" value="D-ARABINONO-1,4-LACTONE OXIDASE"/>
    <property type="match status" value="1"/>
</dbReference>
<dbReference type="GO" id="GO:0016020">
    <property type="term" value="C:membrane"/>
    <property type="evidence" value="ECO:0007669"/>
    <property type="project" value="InterPro"/>
</dbReference>
<dbReference type="InterPro" id="IPR016169">
    <property type="entry name" value="FAD-bd_PCMH_sub2"/>
</dbReference>
<keyword evidence="4" id="KW-1185">Reference proteome</keyword>
<dbReference type="Proteomes" id="UP000219440">
    <property type="component" value="Unassembled WGS sequence"/>
</dbReference>
<feature type="domain" description="FAD-binding PCMH-type" evidence="2">
    <location>
        <begin position="10"/>
        <end position="174"/>
    </location>
</feature>
<dbReference type="GO" id="GO:0003885">
    <property type="term" value="F:D-arabinono-1,4-lactone oxidase activity"/>
    <property type="evidence" value="ECO:0007669"/>
    <property type="project" value="InterPro"/>
</dbReference>
<dbReference type="PIRSF" id="PIRSF000136">
    <property type="entry name" value="LGO_GLO"/>
    <property type="match status" value="1"/>
</dbReference>
<dbReference type="PANTHER" id="PTHR43762">
    <property type="entry name" value="L-GULONOLACTONE OXIDASE"/>
    <property type="match status" value="1"/>
</dbReference>
<evidence type="ECO:0000313" key="4">
    <source>
        <dbReference type="Proteomes" id="UP000219440"/>
    </source>
</evidence>
<dbReference type="RefSeq" id="WP_097060743.1">
    <property type="nucleotide sequence ID" value="NZ_BMLC01000001.1"/>
</dbReference>
<dbReference type="InterPro" id="IPR016171">
    <property type="entry name" value="Vanillyl_alc_oxidase_C-sub2"/>
</dbReference>
<dbReference type="Pfam" id="PF01565">
    <property type="entry name" value="FAD_binding_4"/>
    <property type="match status" value="1"/>
</dbReference>
<dbReference type="GO" id="GO:0071949">
    <property type="term" value="F:FAD binding"/>
    <property type="evidence" value="ECO:0007669"/>
    <property type="project" value="InterPro"/>
</dbReference>
<keyword evidence="1" id="KW-0560">Oxidoreductase</keyword>
<protein>
    <submittedName>
        <fullName evidence="3">Xylitol oxidase</fullName>
    </submittedName>
</protein>
<dbReference type="Pfam" id="PF04030">
    <property type="entry name" value="ALO"/>
    <property type="match status" value="1"/>
</dbReference>
<dbReference type="Gene3D" id="3.30.70.2530">
    <property type="match status" value="1"/>
</dbReference>
<sequence length="410" mass="44423">MSIGTNWAKYHEYRATTLHQPGTIDELQEIVSTAPKIRALGSRHSFNDLADSAELVSLTAMDPNIVIDDETDTVSFSAGLTYGELGVVLQDAGWALRNLASLPHISVAGAIATGTHGSGVNNGTLARAVSGLDIVTASGELRSIGPVDPEFDGAVVSLGSLGIVSRITLDIEPTFDVRQDVFTGLTWSSLLENYDGIVSRAYSTSIFTRWVGDAVGDVWLKSRIGDRKPPQELFGAALATTELHPLPGASSSSTTTQGGIPGPWIDRLPHFRMGFTPSNGDELQTEYLVPRRHAVSAISAVRQLGDRIAPHLHVSELRTMAADSLWLSGAYETDAVGIHFTWKFEPDAVLALLPVIEDALAPFDARPHWGKLFHAVRRELYPKLGDFVALAEELDPTGKFRNDYLERNVF</sequence>
<dbReference type="InterPro" id="IPR007173">
    <property type="entry name" value="ALO_C"/>
</dbReference>
<dbReference type="SUPFAM" id="SSF56176">
    <property type="entry name" value="FAD-binding/transporter-associated domain-like"/>
    <property type="match status" value="1"/>
</dbReference>
<dbReference type="Gene3D" id="1.10.45.10">
    <property type="entry name" value="Vanillyl-alcohol Oxidase, Chain A, domain 4"/>
    <property type="match status" value="1"/>
</dbReference>
<dbReference type="Gene3D" id="3.30.465.10">
    <property type="match status" value="1"/>
</dbReference>
<gene>
    <name evidence="3" type="ORF">SAMN06296378_1643</name>
</gene>
<reference evidence="3 4" key="1">
    <citation type="submission" date="2017-09" db="EMBL/GenBank/DDBJ databases">
        <authorList>
            <person name="Ehlers B."/>
            <person name="Leendertz F.H."/>
        </authorList>
    </citation>
    <scope>NUCLEOTIDE SEQUENCE [LARGE SCALE GENOMIC DNA]</scope>
    <source>
        <strain evidence="3 4">CGMCC 1.05381</strain>
    </source>
</reference>
<dbReference type="InterPro" id="IPR006094">
    <property type="entry name" value="Oxid_FAD_bind_N"/>
</dbReference>
<organism evidence="3 4">
    <name type="scientific">Salinibacterium xinjiangense</name>
    <dbReference type="NCBI Taxonomy" id="386302"/>
    <lineage>
        <taxon>Bacteria</taxon>
        <taxon>Bacillati</taxon>
        <taxon>Actinomycetota</taxon>
        <taxon>Actinomycetes</taxon>
        <taxon>Micrococcales</taxon>
        <taxon>Microbacteriaceae</taxon>
        <taxon>Salinibacterium</taxon>
    </lineage>
</organism>
<evidence type="ECO:0000259" key="2">
    <source>
        <dbReference type="PROSITE" id="PS51387"/>
    </source>
</evidence>
<dbReference type="InterPro" id="IPR010031">
    <property type="entry name" value="FAD_lactone_oxidase-like"/>
</dbReference>
<evidence type="ECO:0000256" key="1">
    <source>
        <dbReference type="ARBA" id="ARBA00023002"/>
    </source>
</evidence>
<dbReference type="EMBL" id="OCST01000003">
    <property type="protein sequence ID" value="SOE65929.1"/>
    <property type="molecule type" value="Genomic_DNA"/>
</dbReference>
<accession>A0A2C8ZLY7</accession>
<proteinExistence type="predicted"/>
<name>A0A2C8ZLY7_9MICO</name>
<dbReference type="InterPro" id="IPR016166">
    <property type="entry name" value="FAD-bd_PCMH"/>
</dbReference>
<dbReference type="AlphaFoldDB" id="A0A2C8ZLY7"/>
<dbReference type="InterPro" id="IPR016167">
    <property type="entry name" value="FAD-bd_PCMH_sub1"/>
</dbReference>
<dbReference type="InterPro" id="IPR036318">
    <property type="entry name" value="FAD-bd_PCMH-like_sf"/>
</dbReference>
<dbReference type="Gene3D" id="3.30.70.2520">
    <property type="match status" value="1"/>
</dbReference>
<dbReference type="Gene3D" id="3.30.43.10">
    <property type="entry name" value="Uridine Diphospho-n-acetylenolpyruvylglucosamine Reductase, domain 2"/>
    <property type="match status" value="1"/>
</dbReference>
<dbReference type="OrthoDB" id="9800184at2"/>